<feature type="transmembrane region" description="Helical" evidence="1">
    <location>
        <begin position="5"/>
        <end position="23"/>
    </location>
</feature>
<gene>
    <name evidence="2" type="ORF">SAMN05192576_2150</name>
</gene>
<keyword evidence="3" id="KW-1185">Reference proteome</keyword>
<feature type="transmembrane region" description="Helical" evidence="1">
    <location>
        <begin position="56"/>
        <end position="76"/>
    </location>
</feature>
<reference evidence="2 3" key="1">
    <citation type="submission" date="2016-10" db="EMBL/GenBank/DDBJ databases">
        <authorList>
            <person name="de Groot N.N."/>
        </authorList>
    </citation>
    <scope>NUCLEOTIDE SEQUENCE [LARGE SCALE GENOMIC DNA]</scope>
    <source>
        <strain evidence="2 3">CGMCC 1.11147</strain>
    </source>
</reference>
<name>A0A1H0BIT2_9ACTN</name>
<sequence length="115" mass="11588">MLLTLVPRLAGVLGGLLLVIRHLGGVDQLRWPGLVLLTVALAGGGAALVSSSAGWLRVIVAVAFPALVWSVVEVLHDSGGDSLVDALVGAVVALACVVALVRPGRARHHAGSHAA</sequence>
<evidence type="ECO:0000256" key="1">
    <source>
        <dbReference type="SAM" id="Phobius"/>
    </source>
</evidence>
<dbReference type="RefSeq" id="WP_143016162.1">
    <property type="nucleotide sequence ID" value="NZ_BKAE01000023.1"/>
</dbReference>
<keyword evidence="1" id="KW-0472">Membrane</keyword>
<evidence type="ECO:0000313" key="3">
    <source>
        <dbReference type="Proteomes" id="UP000199004"/>
    </source>
</evidence>
<dbReference type="Proteomes" id="UP000199004">
    <property type="component" value="Unassembled WGS sequence"/>
</dbReference>
<keyword evidence="1" id="KW-0812">Transmembrane</keyword>
<proteinExistence type="predicted"/>
<feature type="transmembrane region" description="Helical" evidence="1">
    <location>
        <begin position="29"/>
        <end position="49"/>
    </location>
</feature>
<keyword evidence="1" id="KW-1133">Transmembrane helix</keyword>
<dbReference type="EMBL" id="FNIC01000003">
    <property type="protein sequence ID" value="SDN45568.1"/>
    <property type="molecule type" value="Genomic_DNA"/>
</dbReference>
<organism evidence="2 3">
    <name type="scientific">Nocardioides szechwanensis</name>
    <dbReference type="NCBI Taxonomy" id="1005944"/>
    <lineage>
        <taxon>Bacteria</taxon>
        <taxon>Bacillati</taxon>
        <taxon>Actinomycetota</taxon>
        <taxon>Actinomycetes</taxon>
        <taxon>Propionibacteriales</taxon>
        <taxon>Nocardioidaceae</taxon>
        <taxon>Nocardioides</taxon>
    </lineage>
</organism>
<protein>
    <submittedName>
        <fullName evidence="2">Uncharacterized protein</fullName>
    </submittedName>
</protein>
<feature type="transmembrane region" description="Helical" evidence="1">
    <location>
        <begin position="82"/>
        <end position="101"/>
    </location>
</feature>
<evidence type="ECO:0000313" key="2">
    <source>
        <dbReference type="EMBL" id="SDN45568.1"/>
    </source>
</evidence>
<dbReference type="AlphaFoldDB" id="A0A1H0BIT2"/>
<accession>A0A1H0BIT2</accession>
<dbReference type="STRING" id="1005944.SAMN05192576_2150"/>